<sequence>MYKAVTRQRVLNQLLAEHVVSQHDRLKSLRFLCAHRALHLRGIIHEGNERIVGLKTGEIYFDFQLQKEEVTAHTVKMRLAKARFFGTRRPDIIKISTRFSSELQDTILYHLTRGDSPFFMVNKKKRFFGFDLNFILMQIPPEVDVLGKIKIVNCAFEPKRIVWYLDSNLVLQSLVHVFKPDYIEIEQIELETDAQKLLTDINLD</sequence>
<organism evidence="1 2">
    <name type="scientific">Turneriella parva (strain ATCC BAA-1111 / DSM 21527 / NCTC 11395 / H)</name>
    <name type="common">Leptospira parva</name>
    <dbReference type="NCBI Taxonomy" id="869212"/>
    <lineage>
        <taxon>Bacteria</taxon>
        <taxon>Pseudomonadati</taxon>
        <taxon>Spirochaetota</taxon>
        <taxon>Spirochaetia</taxon>
        <taxon>Leptospirales</taxon>
        <taxon>Leptospiraceae</taxon>
        <taxon>Turneriella</taxon>
    </lineage>
</organism>
<dbReference type="AlphaFoldDB" id="I4B6I0"/>
<dbReference type="Proteomes" id="UP000006048">
    <property type="component" value="Chromosome"/>
</dbReference>
<reference evidence="1 2" key="1">
    <citation type="submission" date="2012-06" db="EMBL/GenBank/DDBJ databases">
        <title>The complete chromosome of genome of Turneriella parva DSM 21527.</title>
        <authorList>
            <consortium name="US DOE Joint Genome Institute (JGI-PGF)"/>
            <person name="Lucas S."/>
            <person name="Han J."/>
            <person name="Lapidus A."/>
            <person name="Bruce D."/>
            <person name="Goodwin L."/>
            <person name="Pitluck S."/>
            <person name="Peters L."/>
            <person name="Kyrpides N."/>
            <person name="Mavromatis K."/>
            <person name="Ivanova N."/>
            <person name="Mikhailova N."/>
            <person name="Chertkov O."/>
            <person name="Detter J.C."/>
            <person name="Tapia R."/>
            <person name="Han C."/>
            <person name="Land M."/>
            <person name="Hauser L."/>
            <person name="Markowitz V."/>
            <person name="Cheng J.-F."/>
            <person name="Hugenholtz P."/>
            <person name="Woyke T."/>
            <person name="Wu D."/>
            <person name="Gronow S."/>
            <person name="Wellnitz S."/>
            <person name="Brambilla E."/>
            <person name="Klenk H.-P."/>
            <person name="Eisen J.A."/>
        </authorList>
    </citation>
    <scope>NUCLEOTIDE SEQUENCE [LARGE SCALE GENOMIC DNA]</scope>
    <source>
        <strain evidence="2">ATCC BAA-1111 / DSM 21527 / NCTC 11395 / H</strain>
    </source>
</reference>
<proteinExistence type="predicted"/>
<dbReference type="STRING" id="869212.Turpa_2242"/>
<dbReference type="KEGG" id="tpx:Turpa_2242"/>
<keyword evidence="2" id="KW-1185">Reference proteome</keyword>
<protein>
    <submittedName>
        <fullName evidence="1">Uncharacterized protein</fullName>
    </submittedName>
</protein>
<dbReference type="RefSeq" id="WP_014803393.1">
    <property type="nucleotide sequence ID" value="NC_018020.1"/>
</dbReference>
<dbReference type="HOGENOM" id="CLU_1342767_0_0_12"/>
<gene>
    <name evidence="1" type="ordered locus">Turpa_2242</name>
</gene>
<accession>I4B6I0</accession>
<name>I4B6I0_TURPD</name>
<evidence type="ECO:0000313" key="1">
    <source>
        <dbReference type="EMBL" id="AFM12887.1"/>
    </source>
</evidence>
<evidence type="ECO:0000313" key="2">
    <source>
        <dbReference type="Proteomes" id="UP000006048"/>
    </source>
</evidence>
<dbReference type="EMBL" id="CP002959">
    <property type="protein sequence ID" value="AFM12887.1"/>
    <property type="molecule type" value="Genomic_DNA"/>
</dbReference>